<evidence type="ECO:0000313" key="3">
    <source>
        <dbReference type="EMBL" id="CAH0553242.1"/>
    </source>
</evidence>
<feature type="region of interest" description="Disordered" evidence="1">
    <location>
        <begin position="28"/>
        <end position="56"/>
    </location>
</feature>
<dbReference type="EMBL" id="OV121134">
    <property type="protein sequence ID" value="CAH0553242.1"/>
    <property type="molecule type" value="Genomic_DNA"/>
</dbReference>
<dbReference type="AlphaFoldDB" id="A0A9P0B3A6"/>
<accession>A0A9P0B3A6</accession>
<keyword evidence="4" id="KW-1185">Reference proteome</keyword>
<evidence type="ECO:0000313" key="4">
    <source>
        <dbReference type="Proteomes" id="UP001154078"/>
    </source>
</evidence>
<feature type="chain" id="PRO_5040323949" evidence="2">
    <location>
        <begin position="22"/>
        <end position="270"/>
    </location>
</feature>
<name>A0A9P0B3A6_BRAAE</name>
<reference evidence="3" key="1">
    <citation type="submission" date="2021-12" db="EMBL/GenBank/DDBJ databases">
        <authorList>
            <person name="King R."/>
        </authorList>
    </citation>
    <scope>NUCLEOTIDE SEQUENCE</scope>
</reference>
<dbReference type="Proteomes" id="UP001154078">
    <property type="component" value="Chromosome 3"/>
</dbReference>
<evidence type="ECO:0000256" key="1">
    <source>
        <dbReference type="SAM" id="MobiDB-lite"/>
    </source>
</evidence>
<evidence type="ECO:0000256" key="2">
    <source>
        <dbReference type="SAM" id="SignalP"/>
    </source>
</evidence>
<protein>
    <submittedName>
        <fullName evidence="3">Uncharacterized protein</fullName>
    </submittedName>
</protein>
<sequence>MKYLLVLTGYFIHIFGHFTYGEEINADKEEQSASNAQEQYPDESYPPYQNQPLGHSRPFYFQQEGAYSQRTQPPYHQQLNYDSPLRFNGFKDDSFRQASAAPDDYGILGSGNFGVIKGGTFYNDNDRDASSNYDDFNSYFHNGHGRPSYHYGGVPNPRPYQHEQFDNFKDFADINTPNEKRDYSHYVVVYINQNETREDNGNADKPKPKNIIESLELLDKEAIHEQQDHEEIPKIKLSLSKRKLSKLLPEKKVRSKKISAKDYDPLVALS</sequence>
<organism evidence="3 4">
    <name type="scientific">Brassicogethes aeneus</name>
    <name type="common">Rape pollen beetle</name>
    <name type="synonym">Meligethes aeneus</name>
    <dbReference type="NCBI Taxonomy" id="1431903"/>
    <lineage>
        <taxon>Eukaryota</taxon>
        <taxon>Metazoa</taxon>
        <taxon>Ecdysozoa</taxon>
        <taxon>Arthropoda</taxon>
        <taxon>Hexapoda</taxon>
        <taxon>Insecta</taxon>
        <taxon>Pterygota</taxon>
        <taxon>Neoptera</taxon>
        <taxon>Endopterygota</taxon>
        <taxon>Coleoptera</taxon>
        <taxon>Polyphaga</taxon>
        <taxon>Cucujiformia</taxon>
        <taxon>Nitidulidae</taxon>
        <taxon>Meligethinae</taxon>
        <taxon>Brassicogethes</taxon>
    </lineage>
</organism>
<feature type="signal peptide" evidence="2">
    <location>
        <begin position="1"/>
        <end position="21"/>
    </location>
</feature>
<proteinExistence type="predicted"/>
<keyword evidence="2" id="KW-0732">Signal</keyword>
<dbReference type="OrthoDB" id="6425203at2759"/>
<gene>
    <name evidence="3" type="ORF">MELIAE_LOCUS5298</name>
</gene>